<evidence type="ECO:0000313" key="2">
    <source>
        <dbReference type="EMBL" id="SDM45743.1"/>
    </source>
</evidence>
<dbReference type="InterPro" id="IPR006070">
    <property type="entry name" value="Sua5-like_dom"/>
</dbReference>
<feature type="domain" description="YrdC-like" evidence="1">
    <location>
        <begin position="15"/>
        <end position="202"/>
    </location>
</feature>
<dbReference type="Proteomes" id="UP000198901">
    <property type="component" value="Unassembled WGS sequence"/>
</dbReference>
<dbReference type="Gene3D" id="3.90.870.10">
    <property type="entry name" value="DHBP synthase"/>
    <property type="match status" value="1"/>
</dbReference>
<dbReference type="RefSeq" id="WP_093205158.1">
    <property type="nucleotide sequence ID" value="NZ_FNGS01000006.1"/>
</dbReference>
<dbReference type="AlphaFoldDB" id="A0A1G9TDI0"/>
<dbReference type="NCBIfam" id="TIGR00057">
    <property type="entry name" value="L-threonylcarbamoyladenylate synthase"/>
    <property type="match status" value="1"/>
</dbReference>
<keyword evidence="3" id="KW-1185">Reference proteome</keyword>
<evidence type="ECO:0000259" key="1">
    <source>
        <dbReference type="PROSITE" id="PS51163"/>
    </source>
</evidence>
<sequence>MPAEFLNIHPQNPEPRKIAQVVEVLRQGGIVIYPTDTVYGMGCDIRNARAIERIAQLKGIRPDKSDFSIICSDLSHIADYAKVSNQAFKEMKRLLPGPYTFVLTASSRLPKTLNPRKKTIGIRIPDHPITQEIVRELEYPIITTSIKTDDDFIEYPTDPEEIFHLFQHKVDMVVDGGPGGLIPSTIIDATTDSLELIRQGLGEWEE</sequence>
<dbReference type="InterPro" id="IPR052532">
    <property type="entry name" value="SUA5_domain"/>
</dbReference>
<dbReference type="STRING" id="563176.SAMN04488090_3518"/>
<evidence type="ECO:0000313" key="3">
    <source>
        <dbReference type="Proteomes" id="UP000198901"/>
    </source>
</evidence>
<dbReference type="Pfam" id="PF01300">
    <property type="entry name" value="Sua5_yciO_yrdC"/>
    <property type="match status" value="1"/>
</dbReference>
<name>A0A1G9TDI0_9BACT</name>
<dbReference type="EMBL" id="FNGS01000006">
    <property type="protein sequence ID" value="SDM45743.1"/>
    <property type="molecule type" value="Genomic_DNA"/>
</dbReference>
<dbReference type="PANTHER" id="PTHR42828">
    <property type="entry name" value="DHBP SYNTHASE RIBB-LIKE ALPHA/BETA DOMAIN-CONTAINING PROTEIN"/>
    <property type="match status" value="1"/>
</dbReference>
<proteinExistence type="predicted"/>
<dbReference type="PANTHER" id="PTHR42828:SF3">
    <property type="entry name" value="THREONYLCARBAMOYL-AMP SYNTHASE"/>
    <property type="match status" value="1"/>
</dbReference>
<dbReference type="OrthoDB" id="9814580at2"/>
<accession>A0A1G9TDI0</accession>
<dbReference type="InterPro" id="IPR017945">
    <property type="entry name" value="DHBP_synth_RibB-like_a/b_dom"/>
</dbReference>
<dbReference type="GO" id="GO:0003725">
    <property type="term" value="F:double-stranded RNA binding"/>
    <property type="evidence" value="ECO:0007669"/>
    <property type="project" value="InterPro"/>
</dbReference>
<gene>
    <name evidence="2" type="ORF">SAMN04488090_3518</name>
</gene>
<reference evidence="2 3" key="1">
    <citation type="submission" date="2016-10" db="EMBL/GenBank/DDBJ databases">
        <authorList>
            <person name="de Groot N.N."/>
        </authorList>
    </citation>
    <scope>NUCLEOTIDE SEQUENCE [LARGE SCALE GENOMIC DNA]</scope>
    <source>
        <strain evidence="2 3">DSM 21668</strain>
    </source>
</reference>
<protein>
    <submittedName>
        <fullName evidence="2">tRNA threonylcarbamoyl adenosine modification protein, Sua5/YciO/YrdC/YwlC family</fullName>
    </submittedName>
</protein>
<organism evidence="2 3">
    <name type="scientific">Siphonobacter aquaeclarae</name>
    <dbReference type="NCBI Taxonomy" id="563176"/>
    <lineage>
        <taxon>Bacteria</taxon>
        <taxon>Pseudomonadati</taxon>
        <taxon>Bacteroidota</taxon>
        <taxon>Cytophagia</taxon>
        <taxon>Cytophagales</taxon>
        <taxon>Cytophagaceae</taxon>
        <taxon>Siphonobacter</taxon>
    </lineage>
</organism>
<dbReference type="PROSITE" id="PS51163">
    <property type="entry name" value="YRDC"/>
    <property type="match status" value="1"/>
</dbReference>
<dbReference type="SUPFAM" id="SSF55821">
    <property type="entry name" value="YrdC/RibB"/>
    <property type="match status" value="1"/>
</dbReference>